<evidence type="ECO:0000256" key="3">
    <source>
        <dbReference type="ARBA" id="ARBA00022840"/>
    </source>
</evidence>
<dbReference type="Gene3D" id="2.60.34.10">
    <property type="entry name" value="Substrate Binding Domain Of DNAk, Chain A, domain 1"/>
    <property type="match status" value="1"/>
</dbReference>
<dbReference type="FunFam" id="3.90.640.10:FF:000010">
    <property type="entry name" value="heat shock 70 kDa protein 14"/>
    <property type="match status" value="1"/>
</dbReference>
<dbReference type="InterPro" id="IPR029047">
    <property type="entry name" value="HSP70_peptide-bd_sf"/>
</dbReference>
<reference evidence="5 6" key="1">
    <citation type="submission" date="2014-06" db="EMBL/GenBank/DDBJ databases">
        <authorList>
            <person name="Swart Estienne"/>
        </authorList>
    </citation>
    <scope>NUCLEOTIDE SEQUENCE [LARGE SCALE GENOMIC DNA]</scope>
    <source>
        <strain evidence="5 6">130c</strain>
    </source>
</reference>
<evidence type="ECO:0008006" key="7">
    <source>
        <dbReference type="Google" id="ProtNLM"/>
    </source>
</evidence>
<evidence type="ECO:0000256" key="2">
    <source>
        <dbReference type="ARBA" id="ARBA00022741"/>
    </source>
</evidence>
<dbReference type="InterPro" id="IPR013126">
    <property type="entry name" value="Hsp_70_fam"/>
</dbReference>
<organism evidence="5 6">
    <name type="scientific">Stylonychia lemnae</name>
    <name type="common">Ciliate</name>
    <dbReference type="NCBI Taxonomy" id="5949"/>
    <lineage>
        <taxon>Eukaryota</taxon>
        <taxon>Sar</taxon>
        <taxon>Alveolata</taxon>
        <taxon>Ciliophora</taxon>
        <taxon>Intramacronucleata</taxon>
        <taxon>Spirotrichea</taxon>
        <taxon>Stichotrichia</taxon>
        <taxon>Sporadotrichida</taxon>
        <taxon>Oxytrichidae</taxon>
        <taxon>Stylonychinae</taxon>
        <taxon>Stylonychia</taxon>
    </lineage>
</organism>
<dbReference type="Gene3D" id="3.30.420.40">
    <property type="match status" value="2"/>
</dbReference>
<gene>
    <name evidence="5" type="primary">Contig3606.g3845</name>
    <name evidence="5" type="ORF">STYLEM_20822</name>
</gene>
<proteinExistence type="inferred from homology"/>
<protein>
    <recommendedName>
        <fullName evidence="7">Heat shock protein 70</fullName>
    </recommendedName>
</protein>
<name>A0A078BDJ7_STYLE</name>
<dbReference type="GO" id="GO:0005524">
    <property type="term" value="F:ATP binding"/>
    <property type="evidence" value="ECO:0007669"/>
    <property type="project" value="UniProtKB-KW"/>
</dbReference>
<dbReference type="InParanoid" id="A0A078BDJ7"/>
<dbReference type="PANTHER" id="PTHR19375">
    <property type="entry name" value="HEAT SHOCK PROTEIN 70KDA"/>
    <property type="match status" value="1"/>
</dbReference>
<keyword evidence="6" id="KW-1185">Reference proteome</keyword>
<dbReference type="Gene3D" id="3.30.30.30">
    <property type="match status" value="1"/>
</dbReference>
<dbReference type="InterPro" id="IPR043129">
    <property type="entry name" value="ATPase_NBD"/>
</dbReference>
<evidence type="ECO:0000256" key="1">
    <source>
        <dbReference type="ARBA" id="ARBA00007381"/>
    </source>
</evidence>
<accession>A0A078BDJ7</accession>
<dbReference type="SUPFAM" id="SSF53067">
    <property type="entry name" value="Actin-like ATPase domain"/>
    <property type="match status" value="2"/>
</dbReference>
<dbReference type="Proteomes" id="UP000039865">
    <property type="component" value="Unassembled WGS sequence"/>
</dbReference>
<evidence type="ECO:0000313" key="6">
    <source>
        <dbReference type="Proteomes" id="UP000039865"/>
    </source>
</evidence>
<dbReference type="Pfam" id="PF00012">
    <property type="entry name" value="HSP70"/>
    <property type="match status" value="1"/>
</dbReference>
<dbReference type="GO" id="GO:0140662">
    <property type="term" value="F:ATP-dependent protein folding chaperone"/>
    <property type="evidence" value="ECO:0007669"/>
    <property type="project" value="InterPro"/>
</dbReference>
<dbReference type="Gene3D" id="3.90.640.10">
    <property type="entry name" value="Actin, Chain A, domain 4"/>
    <property type="match status" value="1"/>
</dbReference>
<dbReference type="OrthoDB" id="3789372at2759"/>
<dbReference type="FunFam" id="3.30.30.30:FF:000001">
    <property type="entry name" value="heat shock 70 kDa protein-like"/>
    <property type="match status" value="1"/>
</dbReference>
<dbReference type="AlphaFoldDB" id="A0A078BDJ7"/>
<keyword evidence="3 4" id="KW-0067">ATP-binding</keyword>
<sequence>MIPEGSNLKFLEQNYAIGIDLGISYCRACLFDGEKFMMIPNEINEIATPSYISFTETGVLVGQKGKDEILHNPQNTIFNIKRLVGQRFSDLQVQEDIKNLPFIIEQGPGDKPLIVVELKKRIFKFYPEEIYSFLIEKIIENAESLTKQPVNEVVVTVPAYFNRAQIYQTIKGCSLDSVKVLRTIKESQAIALGLYSLQNITNEKIVLVYKAGGGSLDVSIISIQDQIFEVKAMSGDNHLGGEDFLQRIVEFCLEEFKLHSKVDLSGDKNAVLKLRQECENARKKLTTDYDVMIKVPRIYSAYDLKVNFSRKQFEELCYDLFQRCIQPIVSAMKDAKVNAIDIHDIVIVGGLTRTPRLNQILEDLFKNKNLVRPHNHHDLSAYGAALEAGIVMGKMGPQFQNLLQIDATSYGLGIEVDNGKMQYIINRNTAFPTTKSVIFTTSKDYQSEFPIRVYEGQSEDTKFDLFLGEFKLINIQPSFKGVPRIEIKFDIDGQRNLTVTASEMGTLNRRYIKIDSEWISKINFQKEAEIKNKNVIFQENVFQPISIQIYKKESQIEMMSDV</sequence>
<evidence type="ECO:0000256" key="4">
    <source>
        <dbReference type="RuleBase" id="RU003322"/>
    </source>
</evidence>
<dbReference type="PRINTS" id="PR00301">
    <property type="entry name" value="HEATSHOCK70"/>
</dbReference>
<evidence type="ECO:0000313" key="5">
    <source>
        <dbReference type="EMBL" id="CDW91663.1"/>
    </source>
</evidence>
<keyword evidence="2 4" id="KW-0547">Nucleotide-binding</keyword>
<dbReference type="CDD" id="cd24028">
    <property type="entry name" value="ASKHA_NBD_HSP70_HSPA1-like"/>
    <property type="match status" value="1"/>
</dbReference>
<dbReference type="EMBL" id="CCKQ01019641">
    <property type="protein sequence ID" value="CDW91663.1"/>
    <property type="molecule type" value="Genomic_DNA"/>
</dbReference>
<comment type="similarity">
    <text evidence="1 4">Belongs to the heat shock protein 70 family.</text>
</comment>
<dbReference type="SUPFAM" id="SSF100920">
    <property type="entry name" value="Heat shock protein 70kD (HSP70), peptide-binding domain"/>
    <property type="match status" value="1"/>
</dbReference>